<organism evidence="1 2">
    <name type="scientific">Nocardioides baekrokdamisoli</name>
    <dbReference type="NCBI Taxonomy" id="1804624"/>
    <lineage>
        <taxon>Bacteria</taxon>
        <taxon>Bacillati</taxon>
        <taxon>Actinomycetota</taxon>
        <taxon>Actinomycetes</taxon>
        <taxon>Propionibacteriales</taxon>
        <taxon>Nocardioidaceae</taxon>
        <taxon>Nocardioides</taxon>
    </lineage>
</organism>
<dbReference type="AlphaFoldDB" id="A0A3G9IYM3"/>
<accession>A0A3G9IYM3</accession>
<proteinExistence type="predicted"/>
<protein>
    <submittedName>
        <fullName evidence="1">Uncharacterized protein</fullName>
    </submittedName>
</protein>
<dbReference type="Proteomes" id="UP000271573">
    <property type="component" value="Chromosome"/>
</dbReference>
<dbReference type="OrthoDB" id="2379922at2"/>
<sequence>MVSLATLYTPEFHNLPPSHPVEWTDGPRAELERQFGWRLVDHLELIVYWCDELADIVEDAREYDLEGRQEVATLSMRTVLGNIGYFCHELGLVPLQFARWDGRERAAGNRVPGAFVAGWRTWAMWDWRGSADPHFQPTDDPRQVRLWATEKAPRLRAHLFGILDDRPFGGLG</sequence>
<gene>
    <name evidence="1" type="ORF">Back2_00560</name>
</gene>
<keyword evidence="2" id="KW-1185">Reference proteome</keyword>
<dbReference type="RefSeq" id="WP_125565662.1">
    <property type="nucleotide sequence ID" value="NZ_AP019307.1"/>
</dbReference>
<dbReference type="KEGG" id="nbe:Back2_00560"/>
<name>A0A3G9IYM3_9ACTN</name>
<reference evidence="1 2" key="1">
    <citation type="submission" date="2018-11" db="EMBL/GenBank/DDBJ databases">
        <title>Complete genome sequence of Nocardioides baekrokdamisoli strain KCTC 39748.</title>
        <authorList>
            <person name="Kang S.W."/>
            <person name="Lee K.C."/>
            <person name="Kim K.K."/>
            <person name="Kim J.S."/>
            <person name="Kim D.S."/>
            <person name="Ko S.H."/>
            <person name="Yang S.H."/>
            <person name="Shin Y.K."/>
            <person name="Lee J.S."/>
        </authorList>
    </citation>
    <scope>NUCLEOTIDE SEQUENCE [LARGE SCALE GENOMIC DNA]</scope>
    <source>
        <strain evidence="1 2">KCTC 39748</strain>
    </source>
</reference>
<dbReference type="EMBL" id="AP019307">
    <property type="protein sequence ID" value="BBH15769.1"/>
    <property type="molecule type" value="Genomic_DNA"/>
</dbReference>
<evidence type="ECO:0000313" key="1">
    <source>
        <dbReference type="EMBL" id="BBH15769.1"/>
    </source>
</evidence>
<evidence type="ECO:0000313" key="2">
    <source>
        <dbReference type="Proteomes" id="UP000271573"/>
    </source>
</evidence>